<sequence>MVNQEIRRMAKEKGVKLWCIAEKLNLSDGNFSRLLRHNLPDEKAKKIIKIIEELASNSIHE</sequence>
<accession>A0A1I0M0G6</accession>
<dbReference type="STRING" id="99656.SAMN05421659_10125"/>
<name>A0A1I0M0G6_9FIRM</name>
<gene>
    <name evidence="1" type="ORF">SAMN05421659_10125</name>
</gene>
<organism evidence="1 2">
    <name type="scientific">[Clostridium] fimetarium</name>
    <dbReference type="NCBI Taxonomy" id="99656"/>
    <lineage>
        <taxon>Bacteria</taxon>
        <taxon>Bacillati</taxon>
        <taxon>Bacillota</taxon>
        <taxon>Clostridia</taxon>
        <taxon>Lachnospirales</taxon>
        <taxon>Lachnospiraceae</taxon>
    </lineage>
</organism>
<proteinExistence type="predicted"/>
<reference evidence="1 2" key="1">
    <citation type="submission" date="2016-10" db="EMBL/GenBank/DDBJ databases">
        <authorList>
            <person name="de Groot N.N."/>
        </authorList>
    </citation>
    <scope>NUCLEOTIDE SEQUENCE [LARGE SCALE GENOMIC DNA]</scope>
    <source>
        <strain evidence="1 2">DSM 9179</strain>
    </source>
</reference>
<evidence type="ECO:0000313" key="2">
    <source>
        <dbReference type="Proteomes" id="UP000199701"/>
    </source>
</evidence>
<keyword evidence="2" id="KW-1185">Reference proteome</keyword>
<evidence type="ECO:0000313" key="1">
    <source>
        <dbReference type="EMBL" id="SEV81568.1"/>
    </source>
</evidence>
<dbReference type="Proteomes" id="UP000199701">
    <property type="component" value="Unassembled WGS sequence"/>
</dbReference>
<dbReference type="OrthoDB" id="9816042at2"/>
<dbReference type="RefSeq" id="WP_092449343.1">
    <property type="nucleotide sequence ID" value="NZ_FOJI01000001.1"/>
</dbReference>
<protein>
    <recommendedName>
        <fullName evidence="3">XRE family transcriptional regulator</fullName>
    </recommendedName>
</protein>
<evidence type="ECO:0008006" key="3">
    <source>
        <dbReference type="Google" id="ProtNLM"/>
    </source>
</evidence>
<dbReference type="AlphaFoldDB" id="A0A1I0M0G6"/>
<dbReference type="EMBL" id="FOJI01000001">
    <property type="protein sequence ID" value="SEV81568.1"/>
    <property type="molecule type" value="Genomic_DNA"/>
</dbReference>